<evidence type="ECO:0000313" key="5">
    <source>
        <dbReference type="Proteomes" id="UP000831290"/>
    </source>
</evidence>
<evidence type="ECO:0000259" key="3">
    <source>
        <dbReference type="PROSITE" id="PS51549"/>
    </source>
</evidence>
<sequence>MKTNYFFILLLAIYLSCSSENDDSTLNTDNQEEMDMNDSNGGVTNNKLTGNFISGAHPTSGMAMVNEGRTELTLTNFKSDNGPLLELYLSTNTNASDYISLGKLKGLEGDFIYQLPKNINFENYKYIMVWCVDFSVNFGHAILE</sequence>
<dbReference type="RefSeq" id="WP_255842424.1">
    <property type="nucleotide sequence ID" value="NZ_CP094358.1"/>
</dbReference>
<protein>
    <submittedName>
        <fullName evidence="4">DM13 domain-containing protein</fullName>
    </submittedName>
</protein>
<keyword evidence="5" id="KW-1185">Reference proteome</keyword>
<dbReference type="Proteomes" id="UP000831290">
    <property type="component" value="Chromosome"/>
</dbReference>
<reference evidence="4" key="1">
    <citation type="submission" date="2022-03" db="EMBL/GenBank/DDBJ databases">
        <title>Description of Abyssus ytuae gen. nov., sp. nov., a novel member of the family Flavobacteriaceae isolated from the sediment of Mariana Trench.</title>
        <authorList>
            <person name="Zhang J."/>
            <person name="Xu X."/>
        </authorList>
    </citation>
    <scope>NUCLEOTIDE SEQUENCE</scope>
    <source>
        <strain evidence="4">MT3330</strain>
    </source>
</reference>
<dbReference type="Pfam" id="PF10517">
    <property type="entry name" value="DM13"/>
    <property type="match status" value="1"/>
</dbReference>
<dbReference type="KEGG" id="fbm:MQE35_15595"/>
<feature type="domain" description="DM13" evidence="3">
    <location>
        <begin position="41"/>
        <end position="144"/>
    </location>
</feature>
<evidence type="ECO:0000256" key="1">
    <source>
        <dbReference type="SAM" id="MobiDB-lite"/>
    </source>
</evidence>
<evidence type="ECO:0000256" key="2">
    <source>
        <dbReference type="SAM" id="SignalP"/>
    </source>
</evidence>
<accession>A0A9E7A035</accession>
<proteinExistence type="predicted"/>
<evidence type="ECO:0000313" key="4">
    <source>
        <dbReference type="EMBL" id="UOB17151.1"/>
    </source>
</evidence>
<organism evidence="4 5">
    <name type="scientific">Abyssalbus ytuae</name>
    <dbReference type="NCBI Taxonomy" id="2926907"/>
    <lineage>
        <taxon>Bacteria</taxon>
        <taxon>Pseudomonadati</taxon>
        <taxon>Bacteroidota</taxon>
        <taxon>Flavobacteriia</taxon>
        <taxon>Flavobacteriales</taxon>
        <taxon>Flavobacteriaceae</taxon>
        <taxon>Abyssalbus</taxon>
    </lineage>
</organism>
<gene>
    <name evidence="4" type="ORF">MQE35_15595</name>
</gene>
<feature type="signal peptide" evidence="2">
    <location>
        <begin position="1"/>
        <end position="21"/>
    </location>
</feature>
<feature type="region of interest" description="Disordered" evidence="1">
    <location>
        <begin position="22"/>
        <end position="41"/>
    </location>
</feature>
<dbReference type="AlphaFoldDB" id="A0A9E7A035"/>
<dbReference type="InterPro" id="IPR019545">
    <property type="entry name" value="DM13_domain"/>
</dbReference>
<dbReference type="PROSITE" id="PS51549">
    <property type="entry name" value="DM13"/>
    <property type="match status" value="1"/>
</dbReference>
<keyword evidence="2" id="KW-0732">Signal</keyword>
<name>A0A9E7A035_9FLAO</name>
<dbReference type="EMBL" id="CP094358">
    <property type="protein sequence ID" value="UOB17151.1"/>
    <property type="molecule type" value="Genomic_DNA"/>
</dbReference>
<feature type="chain" id="PRO_5038584614" evidence="2">
    <location>
        <begin position="22"/>
        <end position="144"/>
    </location>
</feature>